<gene>
    <name evidence="1" type="ORF">VTL71DRAFT_7295</name>
</gene>
<name>A0ABR4BX09_9HELO</name>
<evidence type="ECO:0000313" key="1">
    <source>
        <dbReference type="EMBL" id="KAL2061917.1"/>
    </source>
</evidence>
<sequence>MDGSTMDEGCIACEIACMMATERVSNLLACSRRKREELVVGCLVYYWISLRHMHKRSLKSHWDGVDVCK</sequence>
<organism evidence="1 2">
    <name type="scientific">Oculimacula yallundae</name>
    <dbReference type="NCBI Taxonomy" id="86028"/>
    <lineage>
        <taxon>Eukaryota</taxon>
        <taxon>Fungi</taxon>
        <taxon>Dikarya</taxon>
        <taxon>Ascomycota</taxon>
        <taxon>Pezizomycotina</taxon>
        <taxon>Leotiomycetes</taxon>
        <taxon>Helotiales</taxon>
        <taxon>Ploettnerulaceae</taxon>
        <taxon>Oculimacula</taxon>
    </lineage>
</organism>
<dbReference type="EMBL" id="JAZHXI010000018">
    <property type="protein sequence ID" value="KAL2061917.1"/>
    <property type="molecule type" value="Genomic_DNA"/>
</dbReference>
<proteinExistence type="predicted"/>
<dbReference type="Proteomes" id="UP001595075">
    <property type="component" value="Unassembled WGS sequence"/>
</dbReference>
<keyword evidence="2" id="KW-1185">Reference proteome</keyword>
<evidence type="ECO:0000313" key="2">
    <source>
        <dbReference type="Proteomes" id="UP001595075"/>
    </source>
</evidence>
<accession>A0ABR4BX09</accession>
<protein>
    <submittedName>
        <fullName evidence="1">Uncharacterized protein</fullName>
    </submittedName>
</protein>
<reference evidence="1 2" key="1">
    <citation type="journal article" date="2024" name="Commun. Biol.">
        <title>Comparative genomic analysis of thermophilic fungi reveals convergent evolutionary adaptations and gene losses.</title>
        <authorList>
            <person name="Steindorff A.S."/>
            <person name="Aguilar-Pontes M.V."/>
            <person name="Robinson A.J."/>
            <person name="Andreopoulos B."/>
            <person name="LaButti K."/>
            <person name="Kuo A."/>
            <person name="Mondo S."/>
            <person name="Riley R."/>
            <person name="Otillar R."/>
            <person name="Haridas S."/>
            <person name="Lipzen A."/>
            <person name="Grimwood J."/>
            <person name="Schmutz J."/>
            <person name="Clum A."/>
            <person name="Reid I.D."/>
            <person name="Moisan M.C."/>
            <person name="Butler G."/>
            <person name="Nguyen T.T.M."/>
            <person name="Dewar K."/>
            <person name="Conant G."/>
            <person name="Drula E."/>
            <person name="Henrissat B."/>
            <person name="Hansel C."/>
            <person name="Singer S."/>
            <person name="Hutchinson M.I."/>
            <person name="de Vries R.P."/>
            <person name="Natvig D.O."/>
            <person name="Powell A.J."/>
            <person name="Tsang A."/>
            <person name="Grigoriev I.V."/>
        </authorList>
    </citation>
    <scope>NUCLEOTIDE SEQUENCE [LARGE SCALE GENOMIC DNA]</scope>
    <source>
        <strain evidence="1 2">CBS 494.80</strain>
    </source>
</reference>
<comment type="caution">
    <text evidence="1">The sequence shown here is derived from an EMBL/GenBank/DDBJ whole genome shotgun (WGS) entry which is preliminary data.</text>
</comment>